<feature type="domain" description="VWFD" evidence="1">
    <location>
        <begin position="47"/>
        <end position="108"/>
    </location>
</feature>
<organism evidence="2 3">
    <name type="scientific">Meloidogyne enterolobii</name>
    <name type="common">Root-knot nematode worm</name>
    <name type="synonym">Meloidogyne mayaguensis</name>
    <dbReference type="NCBI Taxonomy" id="390850"/>
    <lineage>
        <taxon>Eukaryota</taxon>
        <taxon>Metazoa</taxon>
        <taxon>Ecdysozoa</taxon>
        <taxon>Nematoda</taxon>
        <taxon>Chromadorea</taxon>
        <taxon>Rhabditida</taxon>
        <taxon>Tylenchina</taxon>
        <taxon>Tylenchomorpha</taxon>
        <taxon>Tylenchoidea</taxon>
        <taxon>Meloidogynidae</taxon>
        <taxon>Meloidogyninae</taxon>
        <taxon>Meloidogyne</taxon>
    </lineage>
</organism>
<accession>A0A6V7VDV6</accession>
<dbReference type="InterPro" id="IPR001846">
    <property type="entry name" value="VWF_type-D"/>
</dbReference>
<sequence>MTPEQIVHLQQIEMPFKLRPFSLRRRNVQSIQSFDQFYSQQEIKNRAECSVDGRTVRTFDGKRYKAPLSTSCYSVLAKDCGRMIHIPDFVVMMMSTGEGSSQFSQKAN</sequence>
<reference evidence="2 3" key="1">
    <citation type="submission" date="2020-08" db="EMBL/GenBank/DDBJ databases">
        <authorList>
            <person name="Koutsovoulos G."/>
            <person name="Danchin GJ E."/>
        </authorList>
    </citation>
    <scope>NUCLEOTIDE SEQUENCE [LARGE SCALE GENOMIC DNA]</scope>
</reference>
<dbReference type="OrthoDB" id="5825149at2759"/>
<evidence type="ECO:0000259" key="1">
    <source>
        <dbReference type="PROSITE" id="PS51233"/>
    </source>
</evidence>
<evidence type="ECO:0000313" key="2">
    <source>
        <dbReference type="EMBL" id="CAD2172504.1"/>
    </source>
</evidence>
<comment type="caution">
    <text evidence="2">The sequence shown here is derived from an EMBL/GenBank/DDBJ whole genome shotgun (WGS) entry which is preliminary data.</text>
</comment>
<protein>
    <recommendedName>
        <fullName evidence="1">VWFD domain-containing protein</fullName>
    </recommendedName>
</protein>
<dbReference type="AlphaFoldDB" id="A0A6V7VDV6"/>
<dbReference type="PROSITE" id="PS51233">
    <property type="entry name" value="VWFD"/>
    <property type="match status" value="1"/>
</dbReference>
<gene>
    <name evidence="2" type="ORF">MENT_LOCUS24060</name>
</gene>
<dbReference type="EMBL" id="CAJEWN010000201">
    <property type="protein sequence ID" value="CAD2172504.1"/>
    <property type="molecule type" value="Genomic_DNA"/>
</dbReference>
<evidence type="ECO:0000313" key="3">
    <source>
        <dbReference type="Proteomes" id="UP000580250"/>
    </source>
</evidence>
<name>A0A6V7VDV6_MELEN</name>
<proteinExistence type="predicted"/>
<dbReference type="Proteomes" id="UP000580250">
    <property type="component" value="Unassembled WGS sequence"/>
</dbReference>
<dbReference type="Pfam" id="PF00094">
    <property type="entry name" value="VWD"/>
    <property type="match status" value="1"/>
</dbReference>